<feature type="domain" description="Peptidase S26" evidence="8">
    <location>
        <begin position="9"/>
        <end position="162"/>
    </location>
</feature>
<evidence type="ECO:0000259" key="8">
    <source>
        <dbReference type="Pfam" id="PF10502"/>
    </source>
</evidence>
<dbReference type="InterPro" id="IPR019533">
    <property type="entry name" value="Peptidase_S26"/>
</dbReference>
<keyword evidence="7" id="KW-0472">Membrane</keyword>
<sequence length="172" mass="19788">MERQKSKRKWILGIIGVVILIGGFLRWGVLQPYLIRQPSMEPGLASGDRIVVNRLAYRGWDPTRGDVVVFAFPKDLKRTFVKRVIAAEGETVELRDNKVFVNGDVIEEPYVKPGDYPPYGPEVVPAGKVFVLGDNRRESEDSREWGLLPREYLLGKALLVYYPFQRFRFFTI</sequence>
<feature type="active site" evidence="6">
    <location>
        <position position="39"/>
    </location>
</feature>
<evidence type="ECO:0000256" key="6">
    <source>
        <dbReference type="PIRSR" id="PIRSR600223-1"/>
    </source>
</evidence>
<keyword evidence="7" id="KW-0645">Protease</keyword>
<dbReference type="Proteomes" id="UP000298460">
    <property type="component" value="Unassembled WGS sequence"/>
</dbReference>
<organism evidence="9 10">
    <name type="scientific">Desulfosporosinus fructosivorans</name>
    <dbReference type="NCBI Taxonomy" id="2018669"/>
    <lineage>
        <taxon>Bacteria</taxon>
        <taxon>Bacillati</taxon>
        <taxon>Bacillota</taxon>
        <taxon>Clostridia</taxon>
        <taxon>Eubacteriales</taxon>
        <taxon>Desulfitobacteriaceae</taxon>
        <taxon>Desulfosporosinus</taxon>
    </lineage>
</organism>
<dbReference type="Pfam" id="PF10502">
    <property type="entry name" value="Peptidase_S26"/>
    <property type="match status" value="1"/>
</dbReference>
<feature type="transmembrane region" description="Helical" evidence="7">
    <location>
        <begin position="12"/>
        <end position="30"/>
    </location>
</feature>
<evidence type="ECO:0000256" key="3">
    <source>
        <dbReference type="ARBA" id="ARBA00009370"/>
    </source>
</evidence>
<evidence type="ECO:0000256" key="1">
    <source>
        <dbReference type="ARBA" id="ARBA00000677"/>
    </source>
</evidence>
<dbReference type="PANTHER" id="PTHR43390:SF1">
    <property type="entry name" value="CHLOROPLAST PROCESSING PEPTIDASE"/>
    <property type="match status" value="1"/>
</dbReference>
<protein>
    <recommendedName>
        <fullName evidence="4 7">Signal peptidase I</fullName>
        <ecNumber evidence="4 7">3.4.21.89</ecNumber>
    </recommendedName>
</protein>
<dbReference type="RefSeq" id="WP_135545107.1">
    <property type="nucleotide sequence ID" value="NZ_SPQQ01000001.1"/>
</dbReference>
<dbReference type="PROSITE" id="PS00761">
    <property type="entry name" value="SPASE_I_3"/>
    <property type="match status" value="1"/>
</dbReference>
<dbReference type="InterPro" id="IPR019758">
    <property type="entry name" value="Pept_S26A_signal_pept_1_CS"/>
</dbReference>
<evidence type="ECO:0000256" key="4">
    <source>
        <dbReference type="ARBA" id="ARBA00013208"/>
    </source>
</evidence>
<comment type="similarity">
    <text evidence="3 7">Belongs to the peptidase S26 family.</text>
</comment>
<comment type="catalytic activity">
    <reaction evidence="1 7">
        <text>Cleavage of hydrophobic, N-terminal signal or leader sequences from secreted and periplasmic proteins.</text>
        <dbReference type="EC" id="3.4.21.89"/>
    </reaction>
</comment>
<dbReference type="SUPFAM" id="SSF51306">
    <property type="entry name" value="LexA/Signal peptidase"/>
    <property type="match status" value="1"/>
</dbReference>
<dbReference type="NCBIfam" id="TIGR02227">
    <property type="entry name" value="sigpep_I_bact"/>
    <property type="match status" value="1"/>
</dbReference>
<evidence type="ECO:0000256" key="2">
    <source>
        <dbReference type="ARBA" id="ARBA00004401"/>
    </source>
</evidence>
<keyword evidence="7" id="KW-0812">Transmembrane</keyword>
<dbReference type="GO" id="GO:0005886">
    <property type="term" value="C:plasma membrane"/>
    <property type="evidence" value="ECO:0007669"/>
    <property type="project" value="UniProtKB-SubCell"/>
</dbReference>
<keyword evidence="10" id="KW-1185">Reference proteome</keyword>
<evidence type="ECO:0000313" key="10">
    <source>
        <dbReference type="Proteomes" id="UP000298460"/>
    </source>
</evidence>
<dbReference type="GO" id="GO:0009003">
    <property type="term" value="F:signal peptidase activity"/>
    <property type="evidence" value="ECO:0007669"/>
    <property type="project" value="UniProtKB-EC"/>
</dbReference>
<dbReference type="GO" id="GO:0006465">
    <property type="term" value="P:signal peptide processing"/>
    <property type="evidence" value="ECO:0007669"/>
    <property type="project" value="InterPro"/>
</dbReference>
<dbReference type="EC" id="3.4.21.89" evidence="4 7"/>
<keyword evidence="5 7" id="KW-0378">Hydrolase</keyword>
<dbReference type="InterPro" id="IPR036286">
    <property type="entry name" value="LexA/Signal_pep-like_sf"/>
</dbReference>
<dbReference type="CDD" id="cd06530">
    <property type="entry name" value="S26_SPase_I"/>
    <property type="match status" value="1"/>
</dbReference>
<dbReference type="PANTHER" id="PTHR43390">
    <property type="entry name" value="SIGNAL PEPTIDASE I"/>
    <property type="match status" value="1"/>
</dbReference>
<dbReference type="PRINTS" id="PR00727">
    <property type="entry name" value="LEADERPTASE"/>
</dbReference>
<dbReference type="Gene3D" id="2.10.109.10">
    <property type="entry name" value="Umud Fragment, subunit A"/>
    <property type="match status" value="1"/>
</dbReference>
<comment type="subcellular location">
    <subcellularLocation>
        <location evidence="2">Cell membrane</location>
        <topology evidence="2">Single-pass type II membrane protein</topology>
    </subcellularLocation>
    <subcellularLocation>
        <location evidence="7">Membrane</location>
        <topology evidence="7">Single-pass type II membrane protein</topology>
    </subcellularLocation>
</comment>
<dbReference type="GO" id="GO:0004252">
    <property type="term" value="F:serine-type endopeptidase activity"/>
    <property type="evidence" value="ECO:0007669"/>
    <property type="project" value="InterPro"/>
</dbReference>
<dbReference type="EMBL" id="SPQQ01000001">
    <property type="protein sequence ID" value="TGE40173.1"/>
    <property type="molecule type" value="Genomic_DNA"/>
</dbReference>
<dbReference type="AlphaFoldDB" id="A0A4Z0RDS8"/>
<evidence type="ECO:0000313" key="9">
    <source>
        <dbReference type="EMBL" id="TGE40173.1"/>
    </source>
</evidence>
<dbReference type="OrthoDB" id="9802919at2"/>
<evidence type="ECO:0000256" key="5">
    <source>
        <dbReference type="ARBA" id="ARBA00022801"/>
    </source>
</evidence>
<proteinExistence type="inferred from homology"/>
<evidence type="ECO:0000256" key="7">
    <source>
        <dbReference type="RuleBase" id="RU362042"/>
    </source>
</evidence>
<feature type="active site" evidence="6">
    <location>
        <position position="82"/>
    </location>
</feature>
<accession>A0A4Z0RDS8</accession>
<gene>
    <name evidence="9" type="primary">lepB</name>
    <name evidence="9" type="ORF">E4K67_04145</name>
</gene>
<reference evidence="9 10" key="1">
    <citation type="submission" date="2019-03" db="EMBL/GenBank/DDBJ databases">
        <title>Draft Genome Sequence of Desulfosporosinus fructosivorans Strain 63.6F, Isolated from Marine Sediment in the Baltic Sea.</title>
        <authorList>
            <person name="Hausmann B."/>
            <person name="Vandieken V."/>
            <person name="Pjevac P."/>
            <person name="Schreck K."/>
            <person name="Herbold C.W."/>
            <person name="Loy A."/>
        </authorList>
    </citation>
    <scope>NUCLEOTIDE SEQUENCE [LARGE SCALE GENOMIC DNA]</scope>
    <source>
        <strain evidence="9 10">63.6F</strain>
    </source>
</reference>
<comment type="caution">
    <text evidence="9">The sequence shown here is derived from an EMBL/GenBank/DDBJ whole genome shotgun (WGS) entry which is preliminary data.</text>
</comment>
<name>A0A4Z0RDS8_9FIRM</name>
<dbReference type="InterPro" id="IPR000223">
    <property type="entry name" value="Pept_S26A_signal_pept_1"/>
</dbReference>
<keyword evidence="7" id="KW-1133">Transmembrane helix</keyword>